<keyword evidence="10" id="KW-0723">Serine/threonine-protein kinase</keyword>
<reference evidence="10 11" key="1">
    <citation type="journal article" date="2014" name="Genome Announc.">
        <title>Draft Genome Sequence of Lysobacter capsici AZ78, a Bacterium Antagonistic to Plant-Pathogenic Oomycetes.</title>
        <authorList>
            <person name="Puopolo G."/>
            <person name="Sonego P."/>
            <person name="Engelen K."/>
            <person name="Pertot I."/>
        </authorList>
    </citation>
    <scope>NUCLEOTIDE SEQUENCE [LARGE SCALE GENOMIC DNA]</scope>
    <source>
        <strain evidence="10 11">AZ78</strain>
    </source>
</reference>
<evidence type="ECO:0000259" key="9">
    <source>
        <dbReference type="PROSITE" id="PS50011"/>
    </source>
</evidence>
<dbReference type="GO" id="GO:0005524">
    <property type="term" value="F:ATP binding"/>
    <property type="evidence" value="ECO:0007669"/>
    <property type="project" value="UniProtKB-UniRule"/>
</dbReference>
<keyword evidence="4 6" id="KW-0067">ATP-binding</keyword>
<dbReference type="AlphaFoldDB" id="A0A120AHH7"/>
<feature type="repeat" description="TPR" evidence="5">
    <location>
        <begin position="717"/>
        <end position="750"/>
    </location>
</feature>
<comment type="caution">
    <text evidence="10">The sequence shown here is derived from an EMBL/GenBank/DDBJ whole genome shotgun (WGS) entry which is preliminary data.</text>
</comment>
<evidence type="ECO:0000256" key="5">
    <source>
        <dbReference type="PROSITE-ProRule" id="PRU00339"/>
    </source>
</evidence>
<evidence type="ECO:0000256" key="4">
    <source>
        <dbReference type="ARBA" id="ARBA00022840"/>
    </source>
</evidence>
<dbReference type="PROSITE" id="PS50005">
    <property type="entry name" value="TPR"/>
    <property type="match status" value="1"/>
</dbReference>
<dbReference type="SMART" id="SM00220">
    <property type="entry name" value="S_TKc"/>
    <property type="match status" value="1"/>
</dbReference>
<dbReference type="PROSITE" id="PS00107">
    <property type="entry name" value="PROTEIN_KINASE_ATP"/>
    <property type="match status" value="1"/>
</dbReference>
<evidence type="ECO:0000313" key="10">
    <source>
        <dbReference type="EMBL" id="KWS06187.1"/>
    </source>
</evidence>
<evidence type="ECO:0000256" key="1">
    <source>
        <dbReference type="ARBA" id="ARBA00022679"/>
    </source>
</evidence>
<dbReference type="Gene3D" id="1.25.40.10">
    <property type="entry name" value="Tetratricopeptide repeat domain"/>
    <property type="match status" value="2"/>
</dbReference>
<evidence type="ECO:0000256" key="7">
    <source>
        <dbReference type="SAM" id="Coils"/>
    </source>
</evidence>
<name>A0A120AHH7_9GAMM</name>
<feature type="coiled-coil region" evidence="7">
    <location>
        <begin position="587"/>
        <end position="614"/>
    </location>
</feature>
<dbReference type="Gene3D" id="3.30.200.20">
    <property type="entry name" value="Phosphorylase Kinase, domain 1"/>
    <property type="match status" value="1"/>
</dbReference>
<keyword evidence="7" id="KW-0175">Coiled coil</keyword>
<dbReference type="SUPFAM" id="SSF56112">
    <property type="entry name" value="Protein kinase-like (PK-like)"/>
    <property type="match status" value="1"/>
</dbReference>
<feature type="binding site" evidence="6">
    <location>
        <position position="128"/>
    </location>
    <ligand>
        <name>ATP</name>
        <dbReference type="ChEBI" id="CHEBI:30616"/>
    </ligand>
</feature>
<dbReference type="GO" id="GO:0004674">
    <property type="term" value="F:protein serine/threonine kinase activity"/>
    <property type="evidence" value="ECO:0007669"/>
    <property type="project" value="UniProtKB-KW"/>
</dbReference>
<keyword evidence="8" id="KW-0472">Membrane</keyword>
<dbReference type="OrthoDB" id="9801841at2"/>
<keyword evidence="8" id="KW-0812">Transmembrane</keyword>
<dbReference type="InterPro" id="IPR011009">
    <property type="entry name" value="Kinase-like_dom_sf"/>
</dbReference>
<protein>
    <submittedName>
        <fullName evidence="10">Serine/threonine protein kinase</fullName>
    </submittedName>
</protein>
<feature type="transmembrane region" description="Helical" evidence="8">
    <location>
        <begin position="416"/>
        <end position="438"/>
    </location>
</feature>
<dbReference type="EMBL" id="JAJA02000001">
    <property type="protein sequence ID" value="KWS06187.1"/>
    <property type="molecule type" value="Genomic_DNA"/>
</dbReference>
<dbReference type="PROSITE" id="PS00108">
    <property type="entry name" value="PROTEIN_KINASE_ST"/>
    <property type="match status" value="1"/>
</dbReference>
<evidence type="ECO:0000256" key="2">
    <source>
        <dbReference type="ARBA" id="ARBA00022741"/>
    </source>
</evidence>
<dbReference type="InterPro" id="IPR019734">
    <property type="entry name" value="TPR_rpt"/>
</dbReference>
<dbReference type="PANTHER" id="PTHR43289:SF34">
    <property type="entry name" value="SERINE_THREONINE-PROTEIN KINASE YBDM-RELATED"/>
    <property type="match status" value="1"/>
</dbReference>
<evidence type="ECO:0000256" key="8">
    <source>
        <dbReference type="SAM" id="Phobius"/>
    </source>
</evidence>
<dbReference type="Proteomes" id="UP000023435">
    <property type="component" value="Unassembled WGS sequence"/>
</dbReference>
<dbReference type="InterPro" id="IPR017441">
    <property type="entry name" value="Protein_kinase_ATP_BS"/>
</dbReference>
<keyword evidence="11" id="KW-1185">Reference proteome</keyword>
<evidence type="ECO:0000256" key="3">
    <source>
        <dbReference type="ARBA" id="ARBA00022777"/>
    </source>
</evidence>
<proteinExistence type="predicted"/>
<dbReference type="PANTHER" id="PTHR43289">
    <property type="entry name" value="MITOGEN-ACTIVATED PROTEIN KINASE KINASE KINASE 20-RELATED"/>
    <property type="match status" value="1"/>
</dbReference>
<sequence length="898" mass="98328">MQTSTSIWSQAADVFVRALDLDPAQREAFIEQQCAGQTDPAALREAVQRLIDAHHSLDESADADASDAWQDAAAAAAAQWIEHDAEQLEPGSRAGPFVIERELGVGGMGRVYLARRGIDEGEQRVALKVAAFHRLAPQVRQRLRRERQLLATLEHPNIARLIDAGELPPDRPYFAMEYVDGEPIVQHCDRLELPLRARIELVVQVLSAVEYAHQRLVLHRDIKAGNVLVDRDGRPKLLDFGIAKALTGADAPLSMATADAQAFFSPASAAPEQVLGAATGVATDVYALGALMYELFAGELPLTLEDANPALMAHAIVHTVPALPSRAVARLDKQSPERAAQIARHRHCATAQALVRQLQGDLDAIVARCLRKEPEQRYASVERLAADLRAVLESRPIAARRTESLYRLGKFARRHVAALTLAAIACALTVGFVTSTVLQSRQLAIARDRAEARRAQAEDVTQFMIDLFRASDPAQARGRDPGARELLARGSQRLQAIDDPETHAALAAAIADIDLSLADYDGAERHSAEALRLLQGLPHADPTDLRAVYRLRARVAMTRADYPRARGHLEQALRALPDAASGDSAAIADERLLLRRLQAELEQAQGRLDIALRLWESVDGEHQRRYGNRDLRSIETRQGWVSALRASGQQARAALLLAQLPALEANAQPDTPEAAESLYNQARQKREQGDYPAAERLAQESLRVRLKLYGERHGYTASALNQLGTIAQARGDYAATAAYFERALQIKRELKGEQHPHVASAEYNLGLLQHMYLRDPVGGERHLRKAVEIATVATPEHMNLAMYRLAWAMALHDLGRDAQARAVLAPAIERFKPMPGHAANLALAQAETLCLGDLPTPANAARELASALAVIRIDFAADNPRVLRLQACQTRLDALATR</sequence>
<dbReference type="InterPro" id="IPR011990">
    <property type="entry name" value="TPR-like_helical_dom_sf"/>
</dbReference>
<keyword evidence="2 6" id="KW-0547">Nucleotide-binding</keyword>
<dbReference type="CDD" id="cd14014">
    <property type="entry name" value="STKc_PknB_like"/>
    <property type="match status" value="1"/>
</dbReference>
<dbReference type="InterPro" id="IPR008271">
    <property type="entry name" value="Ser/Thr_kinase_AS"/>
</dbReference>
<keyword evidence="8" id="KW-1133">Transmembrane helix</keyword>
<dbReference type="Gene3D" id="1.10.510.10">
    <property type="entry name" value="Transferase(Phosphotransferase) domain 1"/>
    <property type="match status" value="1"/>
</dbReference>
<dbReference type="Pfam" id="PF13424">
    <property type="entry name" value="TPR_12"/>
    <property type="match status" value="1"/>
</dbReference>
<evidence type="ECO:0000256" key="6">
    <source>
        <dbReference type="PROSITE-ProRule" id="PRU10141"/>
    </source>
</evidence>
<accession>A0A120AHH7</accession>
<gene>
    <name evidence="10" type="ORF">AZ78_3741</name>
</gene>
<organism evidence="10 11">
    <name type="scientific">Lysobacter capsici AZ78</name>
    <dbReference type="NCBI Taxonomy" id="1444315"/>
    <lineage>
        <taxon>Bacteria</taxon>
        <taxon>Pseudomonadati</taxon>
        <taxon>Pseudomonadota</taxon>
        <taxon>Gammaproteobacteria</taxon>
        <taxon>Lysobacterales</taxon>
        <taxon>Lysobacteraceae</taxon>
        <taxon>Lysobacter</taxon>
    </lineage>
</organism>
<feature type="domain" description="Protein kinase" evidence="9">
    <location>
        <begin position="97"/>
        <end position="392"/>
    </location>
</feature>
<evidence type="ECO:0000313" key="11">
    <source>
        <dbReference type="Proteomes" id="UP000023435"/>
    </source>
</evidence>
<dbReference type="SUPFAM" id="SSF48452">
    <property type="entry name" value="TPR-like"/>
    <property type="match status" value="1"/>
</dbReference>
<dbReference type="RefSeq" id="WP_036106008.1">
    <property type="nucleotide sequence ID" value="NZ_JAJA02000001.1"/>
</dbReference>
<dbReference type="Pfam" id="PF00069">
    <property type="entry name" value="Pkinase"/>
    <property type="match status" value="1"/>
</dbReference>
<keyword evidence="3 10" id="KW-0418">Kinase</keyword>
<dbReference type="InterPro" id="IPR000719">
    <property type="entry name" value="Prot_kinase_dom"/>
</dbReference>
<dbReference type="PROSITE" id="PS50011">
    <property type="entry name" value="PROTEIN_KINASE_DOM"/>
    <property type="match status" value="1"/>
</dbReference>
<keyword evidence="5" id="KW-0802">TPR repeat</keyword>
<keyword evidence="1" id="KW-0808">Transferase</keyword>
<dbReference type="SMART" id="SM00028">
    <property type="entry name" value="TPR"/>
    <property type="match status" value="3"/>
</dbReference>